<evidence type="ECO:0000313" key="1">
    <source>
        <dbReference type="EMBL" id="OCT55939.1"/>
    </source>
</evidence>
<protein>
    <submittedName>
        <fullName evidence="1">Uncharacterized protein</fullName>
    </submittedName>
</protein>
<reference evidence="1" key="1">
    <citation type="submission" date="2016-05" db="EMBL/GenBank/DDBJ databases">
        <title>WGS assembly of Xenopus laevis.</title>
        <authorList>
            <person name="Session A."/>
            <person name="Uno Y."/>
            <person name="Kwon T."/>
            <person name="Chapman J."/>
            <person name="Toyoda A."/>
            <person name="Takahashi S."/>
            <person name="Fukui A."/>
            <person name="Hikosaka A."/>
            <person name="Putnam N."/>
            <person name="Stites J."/>
            <person name="Van Heeringen S."/>
            <person name="Quigley I."/>
            <person name="Heinz S."/>
            <person name="Hellsten U."/>
            <person name="Lyons J."/>
            <person name="Suzuki A."/>
            <person name="Kondo M."/>
            <person name="Ogino H."/>
            <person name="Ochi H."/>
            <person name="Bogdanovic O."/>
            <person name="Lister R."/>
            <person name="Georgiou G."/>
            <person name="Paranjpe S."/>
            <person name="Van Kruijsbergen I."/>
            <person name="Mozaffari S."/>
            <person name="Shu S."/>
            <person name="Schmutz J."/>
            <person name="Jenkins J."/>
            <person name="Grimwood J."/>
            <person name="Carlson J."/>
            <person name="Mitros T."/>
            <person name="Simakov O."/>
            <person name="Heald R."/>
            <person name="Miller K."/>
            <person name="Haudenschild C."/>
            <person name="Kuroki Y."/>
            <person name="Tanaka T."/>
            <person name="Michiue T."/>
            <person name="Watanabe M."/>
            <person name="Kinoshita T."/>
            <person name="Ohta Y."/>
            <person name="Mawaribuchi S."/>
            <person name="Suzuki Y."/>
            <person name="Haramoto Y."/>
            <person name="Yamamoto T."/>
            <person name="Takagi C."/>
            <person name="Kitzman J."/>
            <person name="Shendure J."/>
            <person name="Nakayama T."/>
            <person name="Izutsu Y."/>
            <person name="Robert J."/>
            <person name="Dichmann D."/>
            <person name="Flajnik M."/>
            <person name="Houston D."/>
            <person name="Marcotte E."/>
            <person name="Wallingford J."/>
            <person name="Ito Y."/>
            <person name="Asashima M."/>
            <person name="Ueno N."/>
            <person name="Matsuda Y."/>
            <person name="Jan Veenstra G."/>
            <person name="Fujiyama A."/>
            <person name="Harland R."/>
            <person name="Taira M."/>
            <person name="Rokhsar D.S."/>
        </authorList>
    </citation>
    <scope>NUCLEOTIDE SEQUENCE</scope>
    <source>
        <strain evidence="1">J</strain>
        <tissue evidence="1">Blood</tissue>
    </source>
</reference>
<accession>A0A974GYV9</accession>
<sequence length="81" mass="9592">MTYYLCATLVCAGLSKRKCTKRRPLKKQNLMWQKRCLKRNQNLQKSLRKNLPRNLLLKLGKRSSKFPNPKFRTLLCLLLEG</sequence>
<dbReference type="EMBL" id="KV468448">
    <property type="protein sequence ID" value="OCT55939.1"/>
    <property type="molecule type" value="Genomic_DNA"/>
</dbReference>
<gene>
    <name evidence="1" type="ORF">XELAEV_18000276mg</name>
</gene>
<proteinExistence type="predicted"/>
<organism evidence="1">
    <name type="scientific">Xenopus laevis</name>
    <name type="common">African clawed frog</name>
    <dbReference type="NCBI Taxonomy" id="8355"/>
    <lineage>
        <taxon>Eukaryota</taxon>
        <taxon>Metazoa</taxon>
        <taxon>Chordata</taxon>
        <taxon>Craniata</taxon>
        <taxon>Vertebrata</taxon>
        <taxon>Euteleostomi</taxon>
        <taxon>Amphibia</taxon>
        <taxon>Batrachia</taxon>
        <taxon>Anura</taxon>
        <taxon>Pipoidea</taxon>
        <taxon>Pipidae</taxon>
        <taxon>Xenopodinae</taxon>
        <taxon>Xenopus</taxon>
        <taxon>Xenopus</taxon>
    </lineage>
</organism>
<name>A0A974GYV9_XENLA</name>
<dbReference type="Proteomes" id="UP000694892">
    <property type="component" value="Unassembled WGS sequence"/>
</dbReference>
<dbReference type="AlphaFoldDB" id="A0A974GYV9"/>